<feature type="coiled-coil region" evidence="4">
    <location>
        <begin position="35"/>
        <end position="90"/>
    </location>
</feature>
<feature type="transmembrane region" description="Helical" evidence="5">
    <location>
        <begin position="208"/>
        <end position="232"/>
    </location>
</feature>
<evidence type="ECO:0000259" key="7">
    <source>
        <dbReference type="PROSITE" id="PS50885"/>
    </source>
</evidence>
<keyword evidence="5" id="KW-0812">Transmembrane</keyword>
<comment type="caution">
    <text evidence="8">The sequence shown here is derived from an EMBL/GenBank/DDBJ whole genome shotgun (WGS) entry which is preliminary data.</text>
</comment>
<dbReference type="InterPro" id="IPR003660">
    <property type="entry name" value="HAMP_dom"/>
</dbReference>
<dbReference type="SMART" id="SM00283">
    <property type="entry name" value="MA"/>
    <property type="match status" value="1"/>
</dbReference>
<keyword evidence="5" id="KW-1133">Transmembrane helix</keyword>
<dbReference type="Pfam" id="PF00015">
    <property type="entry name" value="MCPsignal"/>
    <property type="match status" value="1"/>
</dbReference>
<keyword evidence="1 3" id="KW-0807">Transducer</keyword>
<evidence type="ECO:0000256" key="2">
    <source>
        <dbReference type="ARBA" id="ARBA00029447"/>
    </source>
</evidence>
<dbReference type="Gene3D" id="6.10.340.10">
    <property type="match status" value="1"/>
</dbReference>
<accession>A0A841REJ0</accession>
<protein>
    <submittedName>
        <fullName evidence="8">Methyl-accepting chemotaxis protein</fullName>
    </submittedName>
</protein>
<dbReference type="PROSITE" id="PS50885">
    <property type="entry name" value="HAMP"/>
    <property type="match status" value="1"/>
</dbReference>
<evidence type="ECO:0000313" key="9">
    <source>
        <dbReference type="Proteomes" id="UP000587760"/>
    </source>
</evidence>
<keyword evidence="4" id="KW-0175">Coiled coil</keyword>
<comment type="similarity">
    <text evidence="2">Belongs to the methyl-accepting chemotaxis (MCP) protein family.</text>
</comment>
<dbReference type="GO" id="GO:0007165">
    <property type="term" value="P:signal transduction"/>
    <property type="evidence" value="ECO:0007669"/>
    <property type="project" value="UniProtKB-KW"/>
</dbReference>
<dbReference type="Gene3D" id="1.10.287.950">
    <property type="entry name" value="Methyl-accepting chemotaxis protein"/>
    <property type="match status" value="1"/>
</dbReference>
<name>A0A841REJ0_9SPIO</name>
<evidence type="ECO:0000256" key="3">
    <source>
        <dbReference type="PROSITE-ProRule" id="PRU00284"/>
    </source>
</evidence>
<dbReference type="AlphaFoldDB" id="A0A841REJ0"/>
<feature type="domain" description="HAMP" evidence="7">
    <location>
        <begin position="233"/>
        <end position="285"/>
    </location>
</feature>
<evidence type="ECO:0000256" key="4">
    <source>
        <dbReference type="SAM" id="Coils"/>
    </source>
</evidence>
<dbReference type="PROSITE" id="PS50111">
    <property type="entry name" value="CHEMOTAXIS_TRANSDUC_2"/>
    <property type="match status" value="1"/>
</dbReference>
<evidence type="ECO:0000256" key="1">
    <source>
        <dbReference type="ARBA" id="ARBA00023224"/>
    </source>
</evidence>
<keyword evidence="9" id="KW-1185">Reference proteome</keyword>
<reference evidence="8 9" key="1">
    <citation type="submission" date="2020-08" db="EMBL/GenBank/DDBJ databases">
        <title>Genomic Encyclopedia of Type Strains, Phase IV (KMG-IV): sequencing the most valuable type-strain genomes for metagenomic binning, comparative biology and taxonomic classification.</title>
        <authorList>
            <person name="Goeker M."/>
        </authorList>
    </citation>
    <scope>NUCLEOTIDE SEQUENCE [LARGE SCALE GENOMIC DNA]</scope>
    <source>
        <strain evidence="8 9">DSM 2461</strain>
    </source>
</reference>
<dbReference type="PANTHER" id="PTHR32089">
    <property type="entry name" value="METHYL-ACCEPTING CHEMOTAXIS PROTEIN MCPB"/>
    <property type="match status" value="1"/>
</dbReference>
<dbReference type="GO" id="GO:0016020">
    <property type="term" value="C:membrane"/>
    <property type="evidence" value="ECO:0007669"/>
    <property type="project" value="InterPro"/>
</dbReference>
<organism evidence="8 9">
    <name type="scientific">Spirochaeta isovalerica</name>
    <dbReference type="NCBI Taxonomy" id="150"/>
    <lineage>
        <taxon>Bacteria</taxon>
        <taxon>Pseudomonadati</taxon>
        <taxon>Spirochaetota</taxon>
        <taxon>Spirochaetia</taxon>
        <taxon>Spirochaetales</taxon>
        <taxon>Spirochaetaceae</taxon>
        <taxon>Spirochaeta</taxon>
    </lineage>
</organism>
<dbReference type="InterPro" id="IPR004089">
    <property type="entry name" value="MCPsignal_dom"/>
</dbReference>
<dbReference type="RefSeq" id="WP_184748039.1">
    <property type="nucleotide sequence ID" value="NZ_JACHGJ010000008.1"/>
</dbReference>
<keyword evidence="5" id="KW-0472">Membrane</keyword>
<dbReference type="PANTHER" id="PTHR32089:SF112">
    <property type="entry name" value="LYSOZYME-LIKE PROTEIN-RELATED"/>
    <property type="match status" value="1"/>
</dbReference>
<dbReference type="SUPFAM" id="SSF58104">
    <property type="entry name" value="Methyl-accepting chemotaxis protein (MCP) signaling domain"/>
    <property type="match status" value="1"/>
</dbReference>
<feature type="transmembrane region" description="Helical" evidence="5">
    <location>
        <begin position="7"/>
        <end position="28"/>
    </location>
</feature>
<dbReference type="EMBL" id="JACHGJ010000008">
    <property type="protein sequence ID" value="MBB6481801.1"/>
    <property type="molecule type" value="Genomic_DNA"/>
</dbReference>
<evidence type="ECO:0000313" key="8">
    <source>
        <dbReference type="EMBL" id="MBB6481801.1"/>
    </source>
</evidence>
<dbReference type="Proteomes" id="UP000587760">
    <property type="component" value="Unassembled WGS sequence"/>
</dbReference>
<evidence type="ECO:0000256" key="5">
    <source>
        <dbReference type="SAM" id="Phobius"/>
    </source>
</evidence>
<dbReference type="SMART" id="SM00304">
    <property type="entry name" value="HAMP"/>
    <property type="match status" value="1"/>
</dbReference>
<dbReference type="Pfam" id="PF00672">
    <property type="entry name" value="HAMP"/>
    <property type="match status" value="1"/>
</dbReference>
<proteinExistence type="inferred from homology"/>
<feature type="domain" description="Methyl-accepting transducer" evidence="6">
    <location>
        <begin position="332"/>
        <end position="564"/>
    </location>
</feature>
<dbReference type="CDD" id="cd06225">
    <property type="entry name" value="HAMP"/>
    <property type="match status" value="1"/>
</dbReference>
<sequence length="620" mass="67498">MKIKNKLLFLIFSLLASMIITVAVFLGFQQVVNVIEGEKAELLSLKDRVLNEQKELSFFLYNDVIILNQLDELNKAIAEKEVVLENVNKMKLLSSLNDKVATALRRIVLLDELQVEAQDKLRADIKELLNVADRVFSVKVQGISTTFTFNMALSDSFTGLEGYRDLNTIIYRTKTQISALYEALEGSQVTIEEQYDIIDEQIEYYTRLGYYISAGFAIIVMILSIVISFLIANRIAGSINILKKSLSVMASGDLTNEIRTTAKDEVGQLSQDMSQFQTGLNRSLKTIKEISNVNSEVKEELIATASETSSAAVEISANINSISTQMSSLDENISLSNKEALDIASYISELSDHINEQLVMVEQSTASITEMIASIANVSKLTLNNQSVIGELVDTANEGDLRLTETTGIIEDINSSVNDINNMAGIIQNISSQTNLLAMNAAIEAAHAGDQGKGFAVVADEIRKLAEASATNTKEISKTLKGIIGRIEDASRAGQSTRDAFNYINQKISTVSEALLTVSSSTDELNVGGQQILEAMSSLRDTSSLVKDKSDVVKTGSGSVNELMGSVSRISGIVTNAITEVNIGFNEVSDAVAGLKMLSDRIGEVGEQLISEVNHFRTDS</sequence>
<evidence type="ECO:0000259" key="6">
    <source>
        <dbReference type="PROSITE" id="PS50111"/>
    </source>
</evidence>
<gene>
    <name evidence="8" type="ORF">HNR50_003482</name>
</gene>